<dbReference type="PANTHER" id="PTHR32002">
    <property type="entry name" value="PROTEIN NLP8"/>
    <property type="match status" value="1"/>
</dbReference>
<feature type="domain" description="PB1" evidence="1">
    <location>
        <begin position="579"/>
        <end position="662"/>
    </location>
</feature>
<dbReference type="PROSITE" id="PS51745">
    <property type="entry name" value="PB1"/>
    <property type="match status" value="1"/>
</dbReference>
<evidence type="ECO:0000313" key="2">
    <source>
        <dbReference type="EMBL" id="KAL3839191.1"/>
    </source>
</evidence>
<dbReference type="InterPro" id="IPR000270">
    <property type="entry name" value="PB1_dom"/>
</dbReference>
<gene>
    <name evidence="2" type="ORF">ACJIZ3_023782</name>
</gene>
<protein>
    <recommendedName>
        <fullName evidence="1">PB1 domain-containing protein</fullName>
    </recommendedName>
</protein>
<dbReference type="InterPro" id="IPR053793">
    <property type="entry name" value="PB1-like"/>
</dbReference>
<comment type="caution">
    <text evidence="2">The sequence shown here is derived from an EMBL/GenBank/DDBJ whole genome shotgun (WGS) entry which is preliminary data.</text>
</comment>
<keyword evidence="3" id="KW-1185">Reference proteome</keyword>
<dbReference type="Proteomes" id="UP001634393">
    <property type="component" value="Unassembled WGS sequence"/>
</dbReference>
<proteinExistence type="predicted"/>
<organism evidence="2 3">
    <name type="scientific">Penstemon smallii</name>
    <dbReference type="NCBI Taxonomy" id="265156"/>
    <lineage>
        <taxon>Eukaryota</taxon>
        <taxon>Viridiplantae</taxon>
        <taxon>Streptophyta</taxon>
        <taxon>Embryophyta</taxon>
        <taxon>Tracheophyta</taxon>
        <taxon>Spermatophyta</taxon>
        <taxon>Magnoliopsida</taxon>
        <taxon>eudicotyledons</taxon>
        <taxon>Gunneridae</taxon>
        <taxon>Pentapetalae</taxon>
        <taxon>asterids</taxon>
        <taxon>lamiids</taxon>
        <taxon>Lamiales</taxon>
        <taxon>Plantaginaceae</taxon>
        <taxon>Cheloneae</taxon>
        <taxon>Penstemon</taxon>
    </lineage>
</organism>
<evidence type="ECO:0000313" key="3">
    <source>
        <dbReference type="Proteomes" id="UP001634393"/>
    </source>
</evidence>
<dbReference type="Pfam" id="PF22922">
    <property type="entry name" value="GAF_NLP"/>
    <property type="match status" value="1"/>
</dbReference>
<dbReference type="Pfam" id="PF00564">
    <property type="entry name" value="PB1"/>
    <property type="match status" value="1"/>
</dbReference>
<dbReference type="SMART" id="SM00666">
    <property type="entry name" value="PB1"/>
    <property type="match status" value="1"/>
</dbReference>
<dbReference type="PANTHER" id="PTHR32002:SF35">
    <property type="entry name" value="PROTEIN NLP6"/>
    <property type="match status" value="1"/>
</dbReference>
<sequence>MLPKSEKQYSELMENPEEYFADWSKHDKILKNGLFVFWKPELNLPPELSSSSASVLFPSPVKQRAIREKIVQALGEIASLNTNTCYLLQFWAHKVFDGRSYITNLDQPFVVGGKSSAPAMKMLYSYLSRKHSLKHRYYVGGEEEGEGVVREEEFGPPGRVFRNGHPEFSPHLRLYCPKYYPLIINAGRCTLKAYMALPVFDDLDQHCFGVLEYLTFDAGFNGYEIQALDKGLKAAKLRSTHTNISVPIQNFGQEVAAKEIHELIRGLMGTPQVVGAQVWVPCGQCANSTSCMRLMTSYFSDPRQPLEFMSASKFHGVQMGKGVAGIALESQNKLCFCESLCHFSIIDYPLAHFAIRARLNVSFAICLQSSHTGNDIYVIEFFLQHHMFGNDGYPRILYFLLTTMKNQLKSFKVASGRQLGEELVVKVIDFENFNEHTSFKYGQLDDTYPLKFEITRYGHEMKHQYSRNHQVEVTSDSAGSMVENDANLERVAAMESEREGNKMKCEIWYDVLNPNSGKKLEDVLENLRANKSTLKREFIDYGINNSLPSSKKNKKNPDAIFEATANARKCTKNPETTDVVIIKAKRLSDTVKFQFCISSGLDKLMEEVARRFKLVIGRFGLKYLDEDDEWIMLDVNEDLLLVKKTLALSSRNFILSVRVHEIWVK</sequence>
<dbReference type="InterPro" id="IPR055081">
    <property type="entry name" value="NLP1-9_GAF"/>
</dbReference>
<dbReference type="InterPro" id="IPR045012">
    <property type="entry name" value="NLP"/>
</dbReference>
<reference evidence="2 3" key="1">
    <citation type="submission" date="2024-12" db="EMBL/GenBank/DDBJ databases">
        <title>The unique morphological basis and parallel evolutionary history of personate flowers in Penstemon.</title>
        <authorList>
            <person name="Depatie T.H."/>
            <person name="Wessinger C.A."/>
        </authorList>
    </citation>
    <scope>NUCLEOTIDE SEQUENCE [LARGE SCALE GENOMIC DNA]</scope>
    <source>
        <strain evidence="2">WTNN_2</strain>
        <tissue evidence="2">Leaf</tissue>
    </source>
</reference>
<evidence type="ECO:0000259" key="1">
    <source>
        <dbReference type="PROSITE" id="PS51745"/>
    </source>
</evidence>
<dbReference type="EMBL" id="JBJXBP010000003">
    <property type="protein sequence ID" value="KAL3839191.1"/>
    <property type="molecule type" value="Genomic_DNA"/>
</dbReference>
<dbReference type="SUPFAM" id="SSF54277">
    <property type="entry name" value="CAD &amp; PB1 domains"/>
    <property type="match status" value="1"/>
</dbReference>
<name>A0ABD3TRG7_9LAMI</name>
<dbReference type="Gene3D" id="3.10.20.90">
    <property type="entry name" value="Phosphatidylinositol 3-kinase Catalytic Subunit, Chain A, domain 1"/>
    <property type="match status" value="1"/>
</dbReference>
<dbReference type="AlphaFoldDB" id="A0ABD3TRG7"/>
<accession>A0ABD3TRG7</accession>